<accession>G2YGH6</accession>
<organism evidence="1 2">
    <name type="scientific">Botryotinia fuckeliana (strain T4)</name>
    <name type="common">Noble rot fungus</name>
    <name type="synonym">Botrytis cinerea</name>
    <dbReference type="NCBI Taxonomy" id="999810"/>
    <lineage>
        <taxon>Eukaryota</taxon>
        <taxon>Fungi</taxon>
        <taxon>Dikarya</taxon>
        <taxon>Ascomycota</taxon>
        <taxon>Pezizomycotina</taxon>
        <taxon>Leotiomycetes</taxon>
        <taxon>Helotiales</taxon>
        <taxon>Sclerotiniaceae</taxon>
        <taxon>Botrytis</taxon>
    </lineage>
</organism>
<dbReference type="EMBL" id="FQ790330">
    <property type="protein sequence ID" value="CCD50874.1"/>
    <property type="molecule type" value="Genomic_DNA"/>
</dbReference>
<dbReference type="HOGENOM" id="CLU_3207541_0_0_1"/>
<reference evidence="2" key="1">
    <citation type="journal article" date="2011" name="PLoS Genet.">
        <title>Genomic analysis of the necrotrophic fungal pathogens Sclerotinia sclerotiorum and Botrytis cinerea.</title>
        <authorList>
            <person name="Amselem J."/>
            <person name="Cuomo C.A."/>
            <person name="van Kan J.A."/>
            <person name="Viaud M."/>
            <person name="Benito E.P."/>
            <person name="Couloux A."/>
            <person name="Coutinho P.M."/>
            <person name="de Vries R.P."/>
            <person name="Dyer P.S."/>
            <person name="Fillinger S."/>
            <person name="Fournier E."/>
            <person name="Gout L."/>
            <person name="Hahn M."/>
            <person name="Kohn L."/>
            <person name="Lapalu N."/>
            <person name="Plummer K.M."/>
            <person name="Pradier J.M."/>
            <person name="Quevillon E."/>
            <person name="Sharon A."/>
            <person name="Simon A."/>
            <person name="ten Have A."/>
            <person name="Tudzynski B."/>
            <person name="Tudzynski P."/>
            <person name="Wincker P."/>
            <person name="Andrew M."/>
            <person name="Anthouard V."/>
            <person name="Beever R.E."/>
            <person name="Beffa R."/>
            <person name="Benoit I."/>
            <person name="Bouzid O."/>
            <person name="Brault B."/>
            <person name="Chen Z."/>
            <person name="Choquer M."/>
            <person name="Collemare J."/>
            <person name="Cotton P."/>
            <person name="Danchin E.G."/>
            <person name="Da Silva C."/>
            <person name="Gautier A."/>
            <person name="Giraud C."/>
            <person name="Giraud T."/>
            <person name="Gonzalez C."/>
            <person name="Grossetete S."/>
            <person name="Guldener U."/>
            <person name="Henrissat B."/>
            <person name="Howlett B.J."/>
            <person name="Kodira C."/>
            <person name="Kretschmer M."/>
            <person name="Lappartient A."/>
            <person name="Leroch M."/>
            <person name="Levis C."/>
            <person name="Mauceli E."/>
            <person name="Neuveglise C."/>
            <person name="Oeser B."/>
            <person name="Pearson M."/>
            <person name="Poulain J."/>
            <person name="Poussereau N."/>
            <person name="Quesneville H."/>
            <person name="Rascle C."/>
            <person name="Schumacher J."/>
            <person name="Segurens B."/>
            <person name="Sexton A."/>
            <person name="Silva E."/>
            <person name="Sirven C."/>
            <person name="Soanes D.M."/>
            <person name="Talbot N.J."/>
            <person name="Templeton M."/>
            <person name="Yandava C."/>
            <person name="Yarden O."/>
            <person name="Zeng Q."/>
            <person name="Rollins J.A."/>
            <person name="Lebrun M.H."/>
            <person name="Dickman M."/>
        </authorList>
    </citation>
    <scope>NUCLEOTIDE SEQUENCE [LARGE SCALE GENOMIC DNA]</scope>
    <source>
        <strain evidence="2">T4</strain>
    </source>
</reference>
<sequence>MLQIFCLVFGCHLETTKGSLFMMDDTATPADSQRLRTTDQIGIVV</sequence>
<evidence type="ECO:0000313" key="2">
    <source>
        <dbReference type="Proteomes" id="UP000008177"/>
    </source>
</evidence>
<proteinExistence type="predicted"/>
<name>G2YGH6_BOTF4</name>
<evidence type="ECO:0000313" key="1">
    <source>
        <dbReference type="EMBL" id="CCD50874.1"/>
    </source>
</evidence>
<dbReference type="Proteomes" id="UP000008177">
    <property type="component" value="Unplaced contigs"/>
</dbReference>
<gene>
    <name evidence="1" type="ORF">BofuT4_P086530.1</name>
</gene>
<protein>
    <submittedName>
        <fullName evidence="1">Uncharacterized protein</fullName>
    </submittedName>
</protein>
<dbReference type="AlphaFoldDB" id="G2YGH6"/>
<dbReference type="InParanoid" id="G2YGH6"/>